<feature type="compositionally biased region" description="Low complexity" evidence="1">
    <location>
        <begin position="118"/>
        <end position="129"/>
    </location>
</feature>
<sequence>MQSLQQTRGLARSHPQRTARPQRVSVRAASQPVQTVDAPAADAAAAKADGAEIYLGFPKDDYAPRSGRKGRFIQDDPAKYPAKESLGFFSGATGGWAGGEAGLWKLREEVLAQKTAKKTAASDAAAGKPAVPPPEGDKAPIYIGHAKGDYESKKVGAPGRFILDDPSKYPAKENLGFFAGATGGFAAGEAGLKQFVRDGSLNLRKAGQPGGNRDASPIPIAGLLVLAGAGGGLLIQTVIDQLGSAIKP</sequence>
<dbReference type="Proteomes" id="UP000247498">
    <property type="component" value="Unassembled WGS sequence"/>
</dbReference>
<gene>
    <name evidence="2" type="ORF">Rsub_00885</name>
</gene>
<dbReference type="OrthoDB" id="547828at2759"/>
<organism evidence="2 3">
    <name type="scientific">Raphidocelis subcapitata</name>
    <dbReference type="NCBI Taxonomy" id="307507"/>
    <lineage>
        <taxon>Eukaryota</taxon>
        <taxon>Viridiplantae</taxon>
        <taxon>Chlorophyta</taxon>
        <taxon>core chlorophytes</taxon>
        <taxon>Chlorophyceae</taxon>
        <taxon>CS clade</taxon>
        <taxon>Sphaeropleales</taxon>
        <taxon>Selenastraceae</taxon>
        <taxon>Raphidocelis</taxon>
    </lineage>
</organism>
<dbReference type="AlphaFoldDB" id="A0A2V0NRI4"/>
<evidence type="ECO:0000313" key="3">
    <source>
        <dbReference type="Proteomes" id="UP000247498"/>
    </source>
</evidence>
<evidence type="ECO:0000256" key="1">
    <source>
        <dbReference type="SAM" id="MobiDB-lite"/>
    </source>
</evidence>
<proteinExistence type="predicted"/>
<comment type="caution">
    <text evidence="2">The sequence shown here is derived from an EMBL/GenBank/DDBJ whole genome shotgun (WGS) entry which is preliminary data.</text>
</comment>
<feature type="region of interest" description="Disordered" evidence="1">
    <location>
        <begin position="118"/>
        <end position="137"/>
    </location>
</feature>
<evidence type="ECO:0000313" key="2">
    <source>
        <dbReference type="EMBL" id="GBF88173.1"/>
    </source>
</evidence>
<reference evidence="2 3" key="1">
    <citation type="journal article" date="2018" name="Sci. Rep.">
        <title>Raphidocelis subcapitata (=Pseudokirchneriella subcapitata) provides an insight into genome evolution and environmental adaptations in the Sphaeropleales.</title>
        <authorList>
            <person name="Suzuki S."/>
            <person name="Yamaguchi H."/>
            <person name="Nakajima N."/>
            <person name="Kawachi M."/>
        </authorList>
    </citation>
    <scope>NUCLEOTIDE SEQUENCE [LARGE SCALE GENOMIC DNA]</scope>
    <source>
        <strain evidence="2 3">NIES-35</strain>
    </source>
</reference>
<feature type="region of interest" description="Disordered" evidence="1">
    <location>
        <begin position="1"/>
        <end position="41"/>
    </location>
</feature>
<protein>
    <submittedName>
        <fullName evidence="2">Uncharacterized protein</fullName>
    </submittedName>
</protein>
<dbReference type="EMBL" id="BDRX01000003">
    <property type="protein sequence ID" value="GBF88173.1"/>
    <property type="molecule type" value="Genomic_DNA"/>
</dbReference>
<name>A0A2V0NRI4_9CHLO</name>
<dbReference type="InParanoid" id="A0A2V0NRI4"/>
<accession>A0A2V0NRI4</accession>
<feature type="region of interest" description="Disordered" evidence="1">
    <location>
        <begin position="57"/>
        <end position="76"/>
    </location>
</feature>
<keyword evidence="3" id="KW-1185">Reference proteome</keyword>